<feature type="compositionally biased region" description="Polar residues" evidence="9">
    <location>
        <begin position="31"/>
        <end position="48"/>
    </location>
</feature>
<comment type="similarity">
    <text evidence="2">Belongs to the COG3 family.</text>
</comment>
<sequence length="846" mass="95964">MMFDDHWYHTSSASTPEPAAAAKLRRDDTLRAQSPRPSLERTLSNAQKKPQARKPVPDPPQADVPRRSKSQNDLRSLLHTEFVLPRVDGKAVASESGVSLRRSKSQSELDALKAARYGRGRGAIGRGKATLDPVLFKDELEFADWYGEFEDQLEDKNNDEYRLFHSTLESHLTTCYNLVSTTDNALAILKDLQSSFHTVDAQTSTFQASCSSLLTEQSRLQTLADSVAVNLQPFTELEPITRVLARPGSDFVKTQSFREMLVRLDHCLAWMNDPAHRSFKDVESYAPRFRQCMTRALTLIRNYFVSSMREVQNEVIEKMKQRQMNDTAQYAKFRINAPVLRDIVYEIEKRCDHEEYVSLLNECYSCYASVRQKLMLPLLSKRMQEISAAGSTTSKDLAAFARSAISFTRSVCLDEFELFYAYFGSERGDIEVYQFLETICEPLYDYIRPKIIHETNLVKLCELCTLIQTRYMRDLEDSDIDPYDRSQLDFGQLIQSTLQDTQTRIVFRASTMIRDEIELFAPKPEDLDYPTKCLRARRKSSAASNKQSPLPNDPVVVEGSFDTETMFTGWYPTLRKCIWLLSKIYRLVNSTVFDDLAHHIVHATTTSLVLASQSLAKSKSDLADSQLFLIRHLLLLKEQLVAFDIEYSTQPDVNIDFSTLTGTFSNLRTSGSLFSPSGLFALAKTAATPTVIASMLDAKTELDLRLRAAIEAFVSHWRNRMTEGIKGASNRLAAADSPDPAARVKTAVEREVPVMRRKVAEYIDDRRTGETLVGAVIESVVEYYSEYYDEVFTSKGRRPRNPEVPWDGEMFTRWCEGVFDVGEGLLAFDEEDGGSQGAVSERSRSV</sequence>
<dbReference type="Proteomes" id="UP000326924">
    <property type="component" value="Unassembled WGS sequence"/>
</dbReference>
<evidence type="ECO:0000259" key="10">
    <source>
        <dbReference type="Pfam" id="PF04136"/>
    </source>
</evidence>
<feature type="compositionally biased region" description="Low complexity" evidence="9">
    <location>
        <begin position="10"/>
        <end position="22"/>
    </location>
</feature>
<evidence type="ECO:0000256" key="6">
    <source>
        <dbReference type="ARBA" id="ARBA00023034"/>
    </source>
</evidence>
<keyword evidence="7" id="KW-0472">Membrane</keyword>
<dbReference type="InterPro" id="IPR007265">
    <property type="entry name" value="COG_su3"/>
</dbReference>
<dbReference type="GO" id="GO:0017119">
    <property type="term" value="C:Golgi transport complex"/>
    <property type="evidence" value="ECO:0007669"/>
    <property type="project" value="TreeGrafter"/>
</dbReference>
<dbReference type="AlphaFoldDB" id="A0A5J5F989"/>
<evidence type="ECO:0000256" key="8">
    <source>
        <dbReference type="ARBA" id="ARBA00031339"/>
    </source>
</evidence>
<comment type="caution">
    <text evidence="12">The sequence shown here is derived from an EMBL/GenBank/DDBJ whole genome shotgun (WGS) entry which is preliminary data.</text>
</comment>
<evidence type="ECO:0000259" key="11">
    <source>
        <dbReference type="Pfam" id="PF20671"/>
    </source>
</evidence>
<dbReference type="GO" id="GO:0006914">
    <property type="term" value="P:autophagy"/>
    <property type="evidence" value="ECO:0007669"/>
    <property type="project" value="TreeGrafter"/>
</dbReference>
<dbReference type="InterPro" id="IPR048685">
    <property type="entry name" value="COG3_C"/>
</dbReference>
<dbReference type="Pfam" id="PF20671">
    <property type="entry name" value="COG3_C"/>
    <property type="match status" value="1"/>
</dbReference>
<protein>
    <recommendedName>
        <fullName evidence="3">Conserved oligomeric Golgi complex subunit 3</fullName>
    </recommendedName>
    <alternativeName>
        <fullName evidence="8">Component of oligomeric Golgi complex 3</fullName>
    </alternativeName>
</protein>
<keyword evidence="5" id="KW-0653">Protein transport</keyword>
<dbReference type="PANTHER" id="PTHR13302">
    <property type="entry name" value="CONSERVED OLIGOMERIC GOLGI COMPLEX COMPONENT 3"/>
    <property type="match status" value="1"/>
</dbReference>
<feature type="domain" description="Conserved oligomeric Golgi complex subunit 3 C-terminal" evidence="11">
    <location>
        <begin position="328"/>
        <end position="659"/>
    </location>
</feature>
<comment type="subcellular location">
    <subcellularLocation>
        <location evidence="1">Golgi apparatus membrane</location>
        <topology evidence="1">Peripheral membrane protein</topology>
    </subcellularLocation>
</comment>
<proteinExistence type="inferred from homology"/>
<dbReference type="EMBL" id="VXIS01000011">
    <property type="protein sequence ID" value="KAA8913917.1"/>
    <property type="molecule type" value="Genomic_DNA"/>
</dbReference>
<feature type="region of interest" description="Disordered" evidence="9">
    <location>
        <begin position="1"/>
        <end position="72"/>
    </location>
</feature>
<dbReference type="GO" id="GO:0006886">
    <property type="term" value="P:intracellular protein transport"/>
    <property type="evidence" value="ECO:0007669"/>
    <property type="project" value="InterPro"/>
</dbReference>
<keyword evidence="13" id="KW-1185">Reference proteome</keyword>
<evidence type="ECO:0000256" key="1">
    <source>
        <dbReference type="ARBA" id="ARBA00004395"/>
    </source>
</evidence>
<evidence type="ECO:0000313" key="12">
    <source>
        <dbReference type="EMBL" id="KAA8913917.1"/>
    </source>
</evidence>
<evidence type="ECO:0000256" key="4">
    <source>
        <dbReference type="ARBA" id="ARBA00022448"/>
    </source>
</evidence>
<evidence type="ECO:0000256" key="5">
    <source>
        <dbReference type="ARBA" id="ARBA00022927"/>
    </source>
</evidence>
<evidence type="ECO:0000256" key="3">
    <source>
        <dbReference type="ARBA" id="ARBA00020976"/>
    </source>
</evidence>
<evidence type="ECO:0000256" key="7">
    <source>
        <dbReference type="ARBA" id="ARBA00023136"/>
    </source>
</evidence>
<dbReference type="FunCoup" id="A0A5J5F989">
    <property type="interactions" value="763"/>
</dbReference>
<reference evidence="12 13" key="1">
    <citation type="submission" date="2019-09" db="EMBL/GenBank/DDBJ databases">
        <title>Draft genome of the ectomycorrhizal ascomycete Sphaerosporella brunnea.</title>
        <authorList>
            <consortium name="DOE Joint Genome Institute"/>
            <person name="Benucci G.M."/>
            <person name="Marozzi G."/>
            <person name="Antonielli L."/>
            <person name="Sanchez S."/>
            <person name="Marco P."/>
            <person name="Wang X."/>
            <person name="Falini L.B."/>
            <person name="Barry K."/>
            <person name="Haridas S."/>
            <person name="Lipzen A."/>
            <person name="Labutti K."/>
            <person name="Grigoriev I.V."/>
            <person name="Murat C."/>
            <person name="Martin F."/>
            <person name="Albertini E."/>
            <person name="Donnini D."/>
            <person name="Bonito G."/>
        </authorList>
    </citation>
    <scope>NUCLEOTIDE SEQUENCE [LARGE SCALE GENOMIC DNA]</scope>
    <source>
        <strain evidence="12 13">Sb_GMNB300</strain>
    </source>
</reference>
<organism evidence="12 13">
    <name type="scientific">Sphaerosporella brunnea</name>
    <dbReference type="NCBI Taxonomy" id="1250544"/>
    <lineage>
        <taxon>Eukaryota</taxon>
        <taxon>Fungi</taxon>
        <taxon>Dikarya</taxon>
        <taxon>Ascomycota</taxon>
        <taxon>Pezizomycotina</taxon>
        <taxon>Pezizomycetes</taxon>
        <taxon>Pezizales</taxon>
        <taxon>Pyronemataceae</taxon>
        <taxon>Sphaerosporella</taxon>
    </lineage>
</organism>
<dbReference type="GO" id="GO:0005801">
    <property type="term" value="C:cis-Golgi network"/>
    <property type="evidence" value="ECO:0007669"/>
    <property type="project" value="InterPro"/>
</dbReference>
<keyword evidence="4" id="KW-0813">Transport</keyword>
<dbReference type="InParanoid" id="A0A5J5F989"/>
<evidence type="ECO:0000313" key="13">
    <source>
        <dbReference type="Proteomes" id="UP000326924"/>
    </source>
</evidence>
<gene>
    <name evidence="12" type="ORF">FN846DRAFT_1018554</name>
</gene>
<name>A0A5J5F989_9PEZI</name>
<dbReference type="GO" id="GO:0007030">
    <property type="term" value="P:Golgi organization"/>
    <property type="evidence" value="ECO:0007669"/>
    <property type="project" value="TreeGrafter"/>
</dbReference>
<dbReference type="GO" id="GO:0000139">
    <property type="term" value="C:Golgi membrane"/>
    <property type="evidence" value="ECO:0007669"/>
    <property type="project" value="UniProtKB-SubCell"/>
</dbReference>
<evidence type="ECO:0000256" key="9">
    <source>
        <dbReference type="SAM" id="MobiDB-lite"/>
    </source>
</evidence>
<dbReference type="Pfam" id="PF04136">
    <property type="entry name" value="COG3_N"/>
    <property type="match status" value="1"/>
</dbReference>
<evidence type="ECO:0000256" key="2">
    <source>
        <dbReference type="ARBA" id="ARBA00009936"/>
    </source>
</evidence>
<accession>A0A5J5F989</accession>
<dbReference type="PANTHER" id="PTHR13302:SF8">
    <property type="entry name" value="CONSERVED OLIGOMERIC GOLGI COMPLEX SUBUNIT 3"/>
    <property type="match status" value="1"/>
</dbReference>
<dbReference type="GO" id="GO:0006891">
    <property type="term" value="P:intra-Golgi vesicle-mediated transport"/>
    <property type="evidence" value="ECO:0007669"/>
    <property type="project" value="TreeGrafter"/>
</dbReference>
<keyword evidence="6" id="KW-0333">Golgi apparatus</keyword>
<dbReference type="InterPro" id="IPR048320">
    <property type="entry name" value="COG3_N"/>
</dbReference>
<dbReference type="OrthoDB" id="296793at2759"/>
<feature type="domain" description="Conserved oligomeric Golgi complex subunit 3 N-terminal" evidence="10">
    <location>
        <begin position="165"/>
        <end position="310"/>
    </location>
</feature>